<accession>A0A9Q3DG18</accession>
<gene>
    <name evidence="1" type="ORF">O181_040075</name>
</gene>
<organism evidence="1 2">
    <name type="scientific">Austropuccinia psidii MF-1</name>
    <dbReference type="NCBI Taxonomy" id="1389203"/>
    <lineage>
        <taxon>Eukaryota</taxon>
        <taxon>Fungi</taxon>
        <taxon>Dikarya</taxon>
        <taxon>Basidiomycota</taxon>
        <taxon>Pucciniomycotina</taxon>
        <taxon>Pucciniomycetes</taxon>
        <taxon>Pucciniales</taxon>
        <taxon>Sphaerophragmiaceae</taxon>
        <taxon>Austropuccinia</taxon>
    </lineage>
</organism>
<keyword evidence="2" id="KW-1185">Reference proteome</keyword>
<dbReference type="AlphaFoldDB" id="A0A9Q3DG18"/>
<evidence type="ECO:0000313" key="2">
    <source>
        <dbReference type="Proteomes" id="UP000765509"/>
    </source>
</evidence>
<sequence length="187" mass="20500">MLLQRPHHSLRFCTPASSSPCLTTLMLLRGPQAMPPTPPSPTLTTPRTCCLPSLFSWSAFPTCLQHCLPSLRLYSALTTCLQHRLPYLCLYSALPTCHQHFLPSLRSQCPADMPQTPLTILMLIALKMRLCCAPISTLTTPALSSPPLTILTLPQPTQDMPLTPPSTPLMPNTLSAAYHPHPQVLDS</sequence>
<name>A0A9Q3DG18_9BASI</name>
<proteinExistence type="predicted"/>
<dbReference type="EMBL" id="AVOT02015774">
    <property type="protein sequence ID" value="MBW0500360.1"/>
    <property type="molecule type" value="Genomic_DNA"/>
</dbReference>
<reference evidence="1" key="1">
    <citation type="submission" date="2021-03" db="EMBL/GenBank/DDBJ databases">
        <title>Draft genome sequence of rust myrtle Austropuccinia psidii MF-1, a brazilian biotype.</title>
        <authorList>
            <person name="Quecine M.C."/>
            <person name="Pachon D.M.R."/>
            <person name="Bonatelli M.L."/>
            <person name="Correr F.H."/>
            <person name="Franceschini L.M."/>
            <person name="Leite T.F."/>
            <person name="Margarido G.R.A."/>
            <person name="Almeida C.A."/>
            <person name="Ferrarezi J.A."/>
            <person name="Labate C.A."/>
        </authorList>
    </citation>
    <scope>NUCLEOTIDE SEQUENCE</scope>
    <source>
        <strain evidence="1">MF-1</strain>
    </source>
</reference>
<evidence type="ECO:0000313" key="1">
    <source>
        <dbReference type="EMBL" id="MBW0500360.1"/>
    </source>
</evidence>
<comment type="caution">
    <text evidence="1">The sequence shown here is derived from an EMBL/GenBank/DDBJ whole genome shotgun (WGS) entry which is preliminary data.</text>
</comment>
<dbReference type="Proteomes" id="UP000765509">
    <property type="component" value="Unassembled WGS sequence"/>
</dbReference>
<protein>
    <submittedName>
        <fullName evidence="1">Uncharacterized protein</fullName>
    </submittedName>
</protein>